<keyword evidence="1" id="KW-0229">DNA integration</keyword>
<sequence>MSESNVTQRDDELREKYPVVTNPTRDQLTDKQLVDYEDFRLAFLYWLETAGKAPEHLGDSGFAEGVVKNTAYRTDLWLRWVWEEEEGYTLNIDHEHADDYLQYLAFERSVTTAHGRAVESALKRYFKWIHWERGGELWEPVRGFPSQSSVTKPADFLTKDERGKIRDAALDYSSVPAYNDLSPEQRDRWKTHLAKKLRKKKKNIRPLDFERRRGWKIASLVGVSLDAGLRPSEVEVAHTGWLDLDNDRLLIPREDSRKNQNNWEVPLRSRTSKWLAEWVKERENYPEYDDTDLLWLTRENNPYSSQSLRSLIRRLCDKAGIDYENRKMSWYSLRHSVGTHMVSERDLKSAQEQLRHNSPRTTMQYDGAPADERRDALDRMG</sequence>
<proteinExistence type="predicted"/>
<dbReference type="PANTHER" id="PTHR30349:SF41">
    <property type="entry name" value="INTEGRASE_RECOMBINASE PROTEIN MJ0367-RELATED"/>
    <property type="match status" value="1"/>
</dbReference>
<feature type="domain" description="Tyr recombinase" evidence="5">
    <location>
        <begin position="192"/>
        <end position="378"/>
    </location>
</feature>
<feature type="region of interest" description="Disordered" evidence="4">
    <location>
        <begin position="351"/>
        <end position="381"/>
    </location>
</feature>
<dbReference type="RefSeq" id="WP_114449506.1">
    <property type="nucleotide sequence ID" value="NZ_QPHM01000001.1"/>
</dbReference>
<evidence type="ECO:0000256" key="1">
    <source>
        <dbReference type="ARBA" id="ARBA00022908"/>
    </source>
</evidence>
<keyword evidence="7" id="KW-1185">Reference proteome</keyword>
<dbReference type="InterPro" id="IPR002104">
    <property type="entry name" value="Integrase_catalytic"/>
</dbReference>
<dbReference type="SUPFAM" id="SSF47823">
    <property type="entry name" value="lambda integrase-like, N-terminal domain"/>
    <property type="match status" value="1"/>
</dbReference>
<dbReference type="InterPro" id="IPR011010">
    <property type="entry name" value="DNA_brk_join_enz"/>
</dbReference>
<dbReference type="GO" id="GO:0015074">
    <property type="term" value="P:DNA integration"/>
    <property type="evidence" value="ECO:0007669"/>
    <property type="project" value="UniProtKB-KW"/>
</dbReference>
<keyword evidence="3" id="KW-0233">DNA recombination</keyword>
<dbReference type="Proteomes" id="UP000252189">
    <property type="component" value="Unassembled WGS sequence"/>
</dbReference>
<keyword evidence="2" id="KW-0238">DNA-binding</keyword>
<dbReference type="PANTHER" id="PTHR30349">
    <property type="entry name" value="PHAGE INTEGRASE-RELATED"/>
    <property type="match status" value="1"/>
</dbReference>
<dbReference type="GO" id="GO:0006310">
    <property type="term" value="P:DNA recombination"/>
    <property type="evidence" value="ECO:0007669"/>
    <property type="project" value="UniProtKB-KW"/>
</dbReference>
<evidence type="ECO:0000256" key="3">
    <source>
        <dbReference type="ARBA" id="ARBA00023172"/>
    </source>
</evidence>
<comment type="caution">
    <text evidence="6">The sequence shown here is derived from an EMBL/GenBank/DDBJ whole genome shotgun (WGS) entry which is preliminary data.</text>
</comment>
<accession>A0A368NBJ3</accession>
<reference evidence="6 7" key="1">
    <citation type="submission" date="2018-07" db="EMBL/GenBank/DDBJ databases">
        <title>Genome sequences of Haloplanus salinus JCM 18368T.</title>
        <authorList>
            <person name="Kim Y.B."/>
            <person name="Roh S.W."/>
        </authorList>
    </citation>
    <scope>NUCLEOTIDE SEQUENCE [LARGE SCALE GENOMIC DNA]</scope>
    <source>
        <strain evidence="6 7">JCM 18368</strain>
    </source>
</reference>
<evidence type="ECO:0000256" key="2">
    <source>
        <dbReference type="ARBA" id="ARBA00023125"/>
    </source>
</evidence>
<dbReference type="GO" id="GO:0003677">
    <property type="term" value="F:DNA binding"/>
    <property type="evidence" value="ECO:0007669"/>
    <property type="project" value="UniProtKB-KW"/>
</dbReference>
<dbReference type="AlphaFoldDB" id="A0A368NBJ3"/>
<gene>
    <name evidence="6" type="ORF">DU504_11960</name>
</gene>
<evidence type="ECO:0000259" key="5">
    <source>
        <dbReference type="PROSITE" id="PS51898"/>
    </source>
</evidence>
<protein>
    <submittedName>
        <fullName evidence="6">Site-specific integrase</fullName>
    </submittedName>
</protein>
<name>A0A368NBJ3_9EURY</name>
<dbReference type="SUPFAM" id="SSF56349">
    <property type="entry name" value="DNA breaking-rejoining enzymes"/>
    <property type="match status" value="1"/>
</dbReference>
<feature type="compositionally biased region" description="Basic and acidic residues" evidence="4">
    <location>
        <begin position="370"/>
        <end position="381"/>
    </location>
</feature>
<dbReference type="InterPro" id="IPR013762">
    <property type="entry name" value="Integrase-like_cat_sf"/>
</dbReference>
<organism evidence="6 7">
    <name type="scientific">Haloplanus salinus</name>
    <dbReference type="NCBI Taxonomy" id="1126245"/>
    <lineage>
        <taxon>Archaea</taxon>
        <taxon>Methanobacteriati</taxon>
        <taxon>Methanobacteriota</taxon>
        <taxon>Stenosarchaea group</taxon>
        <taxon>Halobacteria</taxon>
        <taxon>Halobacteriales</taxon>
        <taxon>Haloferacaceae</taxon>
        <taxon>Haloplanus</taxon>
    </lineage>
</organism>
<dbReference type="EMBL" id="QPHM01000001">
    <property type="protein sequence ID" value="RCU47947.1"/>
    <property type="molecule type" value="Genomic_DNA"/>
</dbReference>
<dbReference type="CDD" id="cd00397">
    <property type="entry name" value="DNA_BRE_C"/>
    <property type="match status" value="1"/>
</dbReference>
<dbReference type="InterPro" id="IPR050090">
    <property type="entry name" value="Tyrosine_recombinase_XerCD"/>
</dbReference>
<evidence type="ECO:0000313" key="7">
    <source>
        <dbReference type="Proteomes" id="UP000252189"/>
    </source>
</evidence>
<evidence type="ECO:0000313" key="6">
    <source>
        <dbReference type="EMBL" id="RCU47947.1"/>
    </source>
</evidence>
<dbReference type="PROSITE" id="PS51898">
    <property type="entry name" value="TYR_RECOMBINASE"/>
    <property type="match status" value="1"/>
</dbReference>
<evidence type="ECO:0000256" key="4">
    <source>
        <dbReference type="SAM" id="MobiDB-lite"/>
    </source>
</evidence>
<dbReference type="OrthoDB" id="330648at2157"/>
<dbReference type="Gene3D" id="1.10.443.10">
    <property type="entry name" value="Intergrase catalytic core"/>
    <property type="match status" value="1"/>
</dbReference>
<dbReference type="Pfam" id="PF00589">
    <property type="entry name" value="Phage_integrase"/>
    <property type="match status" value="1"/>
</dbReference>